<dbReference type="InterPro" id="IPR050759">
    <property type="entry name" value="Serine_protease_kringle"/>
</dbReference>
<evidence type="ECO:0000313" key="8">
    <source>
        <dbReference type="EMBL" id="KAF0309894.1"/>
    </source>
</evidence>
<evidence type="ECO:0000256" key="4">
    <source>
        <dbReference type="SAM" id="MobiDB-lite"/>
    </source>
</evidence>
<evidence type="ECO:0000259" key="6">
    <source>
        <dbReference type="PROSITE" id="PS50070"/>
    </source>
</evidence>
<dbReference type="Pfam" id="PF00090">
    <property type="entry name" value="TSP_1"/>
    <property type="match status" value="1"/>
</dbReference>
<keyword evidence="1 3" id="KW-0420">Kringle</keyword>
<dbReference type="PROSITE" id="PS50070">
    <property type="entry name" value="KRINGLE_2"/>
    <property type="match status" value="1"/>
</dbReference>
<dbReference type="InterPro" id="IPR038178">
    <property type="entry name" value="Kringle_sf"/>
</dbReference>
<comment type="caution">
    <text evidence="8">The sequence shown here is derived from an EMBL/GenBank/DDBJ whole genome shotgun (WGS) entry which is preliminary data.</text>
</comment>
<feature type="region of interest" description="Disordered" evidence="4">
    <location>
        <begin position="1623"/>
        <end position="1657"/>
    </location>
</feature>
<keyword evidence="5" id="KW-0472">Membrane</keyword>
<evidence type="ECO:0000259" key="7">
    <source>
        <dbReference type="PROSITE" id="PS50835"/>
    </source>
</evidence>
<dbReference type="SMART" id="SM00130">
    <property type="entry name" value="KR"/>
    <property type="match status" value="1"/>
</dbReference>
<dbReference type="InterPro" id="IPR036179">
    <property type="entry name" value="Ig-like_dom_sf"/>
</dbReference>
<evidence type="ECO:0000256" key="5">
    <source>
        <dbReference type="SAM" id="Phobius"/>
    </source>
</evidence>
<dbReference type="PANTHER" id="PTHR24261:SF7">
    <property type="entry name" value="KRINGLE DOMAIN-CONTAINING PROTEIN"/>
    <property type="match status" value="1"/>
</dbReference>
<keyword evidence="2" id="KW-1015">Disulfide bond</keyword>
<keyword evidence="5" id="KW-0812">Transmembrane</keyword>
<dbReference type="InterPro" id="IPR003599">
    <property type="entry name" value="Ig_sub"/>
</dbReference>
<dbReference type="Gene3D" id="2.60.40.10">
    <property type="entry name" value="Immunoglobulins"/>
    <property type="match status" value="1"/>
</dbReference>
<protein>
    <submittedName>
        <fullName evidence="8">Hemicentin-1</fullName>
    </submittedName>
</protein>
<organism evidence="8 9">
    <name type="scientific">Amphibalanus amphitrite</name>
    <name type="common">Striped barnacle</name>
    <name type="synonym">Balanus amphitrite</name>
    <dbReference type="NCBI Taxonomy" id="1232801"/>
    <lineage>
        <taxon>Eukaryota</taxon>
        <taxon>Metazoa</taxon>
        <taxon>Ecdysozoa</taxon>
        <taxon>Arthropoda</taxon>
        <taxon>Crustacea</taxon>
        <taxon>Multicrustacea</taxon>
        <taxon>Cirripedia</taxon>
        <taxon>Thoracica</taxon>
        <taxon>Thoracicalcarea</taxon>
        <taxon>Balanomorpha</taxon>
        <taxon>Balanoidea</taxon>
        <taxon>Balanidae</taxon>
        <taxon>Amphibalaninae</taxon>
        <taxon>Amphibalanus</taxon>
    </lineage>
</organism>
<dbReference type="InterPro" id="IPR013806">
    <property type="entry name" value="Kringle-like"/>
</dbReference>
<sequence>MSLIVSARFVEEEDYDIKKETTTVINNYMNHYRQAVSKAFKPRSCVFSNRAYDYRGVVRQALGDFPCQSWSIGQDDLSANWDTRGFMHRYSLIDGHVGGQGYCRVAVNSMTPPSCVPFFDPKIKPCMKSAPPFCPGVETAECRYTGNGQEYQGKQNRTQSGRVCLPWKTAYNYVKSLIGDAISQEPFLSTMNNLQQHFPELREFMYQKNIGPDIWWSKVNHNYCRNWYPWSTNGRDNGPYCFVYTDNVPDGRAWITVESCDIPFCDEKPDDCTFITRGSNVPFDFMIPLPFTSTTADNTVRFSIRSWTIEYPIHARFKFTDSTSILQRGYYFYIGPVDTVASRINPMLQNGKFMKWRQYSPNKTMAVEWRNIYFKFSGGTRSIEFGDVLDTGTLEPILQFDDVDFVSPQFVSFRSGLEASPFCPHTISNFTYENRDKIPKSPFWFWLDLQIPRREVLSLEENSELYILKIVRHYYFYGARMMLGYQHPYKDCQFNFVRSRLMVHVPHVCGACQEITLDGSPFLLHRIPRRPSSPDDQPEYEIKFTLRGRSLSGSSPRIFLLHQAGAYPQWTVESNDTVDWDWEQRWGQHHEDGGYVDADYLGAADFHTSSPGYIIDFLSDETGEPKLTLSSNVDLMSRYFAITQFPYISKGMRVYYTVHCIPEKRQQTPAYPDCVLTHDDPKFSGQWSLSRDGFSCARWDDPLVQDYESPALEDLLKGIKIDENSKNIKKTGFDAYKSMRKDLERMLEGNSYMMPFTSMDQLLKLQQLAGNPDNYPDGSIASAGNNCRNLGASSETGPFCFVYLPYLAHYSQFLWPLPARCSVPRCHFSACRGTLAGHEYRGPASTDALHRPCLAWSRERLQQVYGSLNTDDAQERLGDLMDELDGSQRCANAILEPSGTDPGSIECLSGEDSRPRAACHVPICQMGGCTVLVAFDEKRDTQNYMRVLGSDPKMLLFGLRHMSVASDEGDGSLLVEFTDLPSDASDRESLIIEIGFQVEIKYKAKTESEHTSLIFKVFPGLIRVLGLQYVWIGVDDDEVRFGKDKDFRNPLLTAPIKRNPTSTSDVFHFISFSSADVMALDWGCGSRCPVWYLTSQSRLYEHYLTPEAPGPGRWSIKLRVSIRWTDDFPPSDGQCASGRKRGGMSLTFSESPFGMSSASDVVFTIEQGEDVSVQLRHYKQGSSGKVHESKPKRFTGPNNDCGECWTHYDVKFESSRSEGTVSWSIWDAAGGRIIGDLNIKDYNDRLKAFLPVSYHAAATEHCQQPVNVAFNCTPPEKFDVERVDGGWDAWSPWDCSAPCDGGFGARDRHCRSPPPNFWGHFCEGEPFEMGVCNDFKCGEFNPDMVDRLRDAMRTAEAVTVTRYAGGGVRLTCSGFAAELARNAMPDLETRWYFNRSRIDLYRWVDMSGGDLYREGLTPDDTGVYICNLVTPEPVRDEHTAQLTALIVRSPEPTLRVREGDRLEFSCHIDMVGLVFSELSQRWLLNGHLFRDLGVTSPSDTDLFSERATSALAGVWECQVSATALNLTWTTAWQRVRVLARRTWMTDLRESIFYQKMTELHGIRLWISLAVLVGGLAVFCGGYLWFARRTMRKEAAEVAAYLRSGDMDAATVREAGVSLAELGVTPEDEEEEGVGEEAAAAAGATRRLGSRRRPLRAA</sequence>
<feature type="compositionally biased region" description="Low complexity" evidence="4">
    <location>
        <begin position="1635"/>
        <end position="1646"/>
    </location>
</feature>
<dbReference type="InterPro" id="IPR007110">
    <property type="entry name" value="Ig-like_dom"/>
</dbReference>
<dbReference type="SUPFAM" id="SSF48726">
    <property type="entry name" value="Immunoglobulin"/>
    <property type="match status" value="2"/>
</dbReference>
<dbReference type="OrthoDB" id="1915767at2759"/>
<dbReference type="PROSITE" id="PS50092">
    <property type="entry name" value="TSP1"/>
    <property type="match status" value="1"/>
</dbReference>
<name>A0A6A4X186_AMPAM</name>
<dbReference type="InterPro" id="IPR000884">
    <property type="entry name" value="TSP1_rpt"/>
</dbReference>
<evidence type="ECO:0000256" key="3">
    <source>
        <dbReference type="PROSITE-ProRule" id="PRU00121"/>
    </source>
</evidence>
<evidence type="ECO:0000256" key="1">
    <source>
        <dbReference type="ARBA" id="ARBA00022572"/>
    </source>
</evidence>
<dbReference type="SMART" id="SM00409">
    <property type="entry name" value="IG"/>
    <property type="match status" value="2"/>
</dbReference>
<dbReference type="Proteomes" id="UP000440578">
    <property type="component" value="Unassembled WGS sequence"/>
</dbReference>
<feature type="domain" description="Kringle" evidence="6">
    <location>
        <begin position="144"/>
        <end position="265"/>
    </location>
</feature>
<feature type="domain" description="Ig-like" evidence="7">
    <location>
        <begin position="1342"/>
        <end position="1443"/>
    </location>
</feature>
<dbReference type="InterPro" id="IPR000001">
    <property type="entry name" value="Kringle"/>
</dbReference>
<accession>A0A6A4X186</accession>
<evidence type="ECO:0000256" key="2">
    <source>
        <dbReference type="ARBA" id="ARBA00023157"/>
    </source>
</evidence>
<dbReference type="Gene3D" id="2.40.20.10">
    <property type="entry name" value="Plasminogen Kringle 4"/>
    <property type="match status" value="2"/>
</dbReference>
<evidence type="ECO:0000313" key="9">
    <source>
        <dbReference type="Proteomes" id="UP000440578"/>
    </source>
</evidence>
<dbReference type="Pfam" id="PF25866">
    <property type="entry name" value="Kringle_2"/>
    <property type="match status" value="1"/>
</dbReference>
<dbReference type="EMBL" id="VIIS01000364">
    <property type="protein sequence ID" value="KAF0309894.1"/>
    <property type="molecule type" value="Genomic_DNA"/>
</dbReference>
<dbReference type="InterPro" id="IPR058845">
    <property type="entry name" value="Kringle_2"/>
</dbReference>
<dbReference type="SUPFAM" id="SSF82895">
    <property type="entry name" value="TSP-1 type 1 repeat"/>
    <property type="match status" value="1"/>
</dbReference>
<dbReference type="PANTHER" id="PTHR24261">
    <property type="entry name" value="PLASMINOGEN-RELATED"/>
    <property type="match status" value="1"/>
</dbReference>
<dbReference type="InterPro" id="IPR013783">
    <property type="entry name" value="Ig-like_fold"/>
</dbReference>
<keyword evidence="5" id="KW-1133">Transmembrane helix</keyword>
<dbReference type="SUPFAM" id="SSF57440">
    <property type="entry name" value="Kringle-like"/>
    <property type="match status" value="1"/>
</dbReference>
<keyword evidence="9" id="KW-1185">Reference proteome</keyword>
<feature type="compositionally biased region" description="Basic residues" evidence="4">
    <location>
        <begin position="1647"/>
        <end position="1657"/>
    </location>
</feature>
<feature type="compositionally biased region" description="Acidic residues" evidence="4">
    <location>
        <begin position="1625"/>
        <end position="1634"/>
    </location>
</feature>
<gene>
    <name evidence="8" type="primary">HMCN1_1</name>
    <name evidence="8" type="ORF">FJT64_018990</name>
</gene>
<comment type="caution">
    <text evidence="3">Lacks conserved residue(s) required for the propagation of feature annotation.</text>
</comment>
<dbReference type="SMART" id="SM00209">
    <property type="entry name" value="TSP1"/>
    <property type="match status" value="1"/>
</dbReference>
<feature type="domain" description="Ig-like" evidence="7">
    <location>
        <begin position="1444"/>
        <end position="1527"/>
    </location>
</feature>
<dbReference type="PROSITE" id="PS50835">
    <property type="entry name" value="IG_LIKE"/>
    <property type="match status" value="2"/>
</dbReference>
<dbReference type="Gene3D" id="2.20.100.10">
    <property type="entry name" value="Thrombospondin type-1 (TSP1) repeat"/>
    <property type="match status" value="1"/>
</dbReference>
<dbReference type="InterPro" id="IPR036383">
    <property type="entry name" value="TSP1_rpt_sf"/>
</dbReference>
<proteinExistence type="predicted"/>
<reference evidence="8 9" key="1">
    <citation type="submission" date="2019-07" db="EMBL/GenBank/DDBJ databases">
        <title>Draft genome assembly of a fouling barnacle, Amphibalanus amphitrite (Darwin, 1854): The first reference genome for Thecostraca.</title>
        <authorList>
            <person name="Kim W."/>
        </authorList>
    </citation>
    <scope>NUCLEOTIDE SEQUENCE [LARGE SCALE GENOMIC DNA]</scope>
    <source>
        <strain evidence="8">SNU_AA5</strain>
        <tissue evidence="8">Soma without cirri and trophi</tissue>
    </source>
</reference>
<feature type="transmembrane region" description="Helical" evidence="5">
    <location>
        <begin position="1564"/>
        <end position="1585"/>
    </location>
</feature>